<name>C2KY93_9FIRM</name>
<sequence length="247" mass="27576">MSVGSIIAAGIKKAGEAGVELINKGVEAANMGIKELVNKEIEEVKHAGDAVKAKLDEIQNMTPDQLREMAEENIKKIEELLEPTSDAEEKSKAKEGLTNEEKQRIKEETGWSDEIVDAIGSMEEYEIYKKAGLVEAEIGGKKCLIRTDIDWDQVDEKGRTNTQRVERGLAPLDKNGKAIQLHHIGQHKDSPLAELTFEEHRCGGNDTILHDKSIESEAHGEGNNWDNERQNYWQNRADYNNNGGQET</sequence>
<dbReference type="EMBL" id="ACKX01000150">
    <property type="protein sequence ID" value="EEJ51263.1"/>
    <property type="molecule type" value="Genomic_DNA"/>
</dbReference>
<evidence type="ECO:0000256" key="1">
    <source>
        <dbReference type="SAM" id="MobiDB-lite"/>
    </source>
</evidence>
<comment type="caution">
    <text evidence="3">The sequence shown here is derived from an EMBL/GenBank/DDBJ whole genome shotgun (WGS) entry which is preliminary data.</text>
</comment>
<protein>
    <recommendedName>
        <fullName evidence="2">LHH domain-containing protein</fullName>
    </recommendedName>
</protein>
<dbReference type="RefSeq" id="WP_007156608.1">
    <property type="nucleotide sequence ID" value="NZ_GG668534.1"/>
</dbReference>
<evidence type="ECO:0000259" key="2">
    <source>
        <dbReference type="Pfam" id="PF14411"/>
    </source>
</evidence>
<dbReference type="AlphaFoldDB" id="C2KY93"/>
<dbReference type="STRING" id="585501.HMPREF6123_1462"/>
<feature type="compositionally biased region" description="Basic and acidic residues" evidence="1">
    <location>
        <begin position="87"/>
        <end position="103"/>
    </location>
</feature>
<accession>C2KY93</accession>
<reference evidence="3 4" key="1">
    <citation type="submission" date="2009-04" db="EMBL/GenBank/DDBJ databases">
        <authorList>
            <person name="Qin X."/>
            <person name="Bachman B."/>
            <person name="Battles P."/>
            <person name="Bell A."/>
            <person name="Bess C."/>
            <person name="Bickham C."/>
            <person name="Chaboub L."/>
            <person name="Chen D."/>
            <person name="Coyle M."/>
            <person name="Deiros D.R."/>
            <person name="Dinh H."/>
            <person name="Forbes L."/>
            <person name="Fowler G."/>
            <person name="Francisco L."/>
            <person name="Fu Q."/>
            <person name="Gubbala S."/>
            <person name="Hale W."/>
            <person name="Han Y."/>
            <person name="Hemphill L."/>
            <person name="Highlander S.K."/>
            <person name="Hirani K."/>
            <person name="Hogues M."/>
            <person name="Jackson L."/>
            <person name="Jakkamsetti A."/>
            <person name="Javaid M."/>
            <person name="Jiang H."/>
            <person name="Korchina V."/>
            <person name="Kovar C."/>
            <person name="Lara F."/>
            <person name="Lee S."/>
            <person name="Mata R."/>
            <person name="Mathew T."/>
            <person name="Moen C."/>
            <person name="Morales K."/>
            <person name="Munidasa M."/>
            <person name="Nazareth L."/>
            <person name="Ngo R."/>
            <person name="Nguyen L."/>
            <person name="Okwuonu G."/>
            <person name="Ongeri F."/>
            <person name="Patil S."/>
            <person name="Petrosino J."/>
            <person name="Pham C."/>
            <person name="Pham P."/>
            <person name="Pu L.-L."/>
            <person name="Puazo M."/>
            <person name="Raj R."/>
            <person name="Reid J."/>
            <person name="Rouhana J."/>
            <person name="Saada N."/>
            <person name="Shang Y."/>
            <person name="Simmons D."/>
            <person name="Thornton R."/>
            <person name="Warren J."/>
            <person name="Weissenberger G."/>
            <person name="Zhang J."/>
            <person name="Zhang L."/>
            <person name="Zhou C."/>
            <person name="Zhu D."/>
            <person name="Muzny D."/>
            <person name="Worley K."/>
            <person name="Gibbs R."/>
        </authorList>
    </citation>
    <scope>NUCLEOTIDE SEQUENCE [LARGE SCALE GENOMIC DNA]</scope>
    <source>
        <strain evidence="3 4">F0268</strain>
    </source>
</reference>
<evidence type="ECO:0000313" key="4">
    <source>
        <dbReference type="Proteomes" id="UP000004121"/>
    </source>
</evidence>
<feature type="region of interest" description="Disordered" evidence="1">
    <location>
        <begin position="81"/>
        <end position="103"/>
    </location>
</feature>
<gene>
    <name evidence="3" type="ORF">HMPREF6123_1462</name>
</gene>
<evidence type="ECO:0000313" key="3">
    <source>
        <dbReference type="EMBL" id="EEJ51263.1"/>
    </source>
</evidence>
<dbReference type="HOGENOM" id="CLU_078776_1_0_9"/>
<proteinExistence type="predicted"/>
<feature type="domain" description="LHH" evidence="2">
    <location>
        <begin position="160"/>
        <end position="237"/>
    </location>
</feature>
<organism evidence="3 4">
    <name type="scientific">Oribacterium sinus F0268</name>
    <dbReference type="NCBI Taxonomy" id="585501"/>
    <lineage>
        <taxon>Bacteria</taxon>
        <taxon>Bacillati</taxon>
        <taxon>Bacillota</taxon>
        <taxon>Clostridia</taxon>
        <taxon>Lachnospirales</taxon>
        <taxon>Lachnospiraceae</taxon>
        <taxon>Oribacterium</taxon>
    </lineage>
</organism>
<keyword evidence="4" id="KW-1185">Reference proteome</keyword>
<dbReference type="eggNOG" id="COG3210">
    <property type="taxonomic scope" value="Bacteria"/>
</dbReference>
<dbReference type="Proteomes" id="UP000004121">
    <property type="component" value="Unassembled WGS sequence"/>
</dbReference>
<feature type="compositionally biased region" description="Polar residues" evidence="1">
    <location>
        <begin position="230"/>
        <end position="247"/>
    </location>
</feature>
<feature type="region of interest" description="Disordered" evidence="1">
    <location>
        <begin position="212"/>
        <end position="247"/>
    </location>
</feature>
<dbReference type="InterPro" id="IPR026834">
    <property type="entry name" value="LHH"/>
</dbReference>
<dbReference type="InParanoid" id="C2KY93"/>
<dbReference type="Pfam" id="PF14411">
    <property type="entry name" value="LHH"/>
    <property type="match status" value="1"/>
</dbReference>